<keyword evidence="6" id="KW-0067">ATP-binding</keyword>
<protein>
    <submittedName>
        <fullName evidence="13">Aminotransferase class III-fold pyridoxal phosphate-dependent enzyme</fullName>
    </submittedName>
</protein>
<keyword evidence="4 10" id="KW-0812">Transmembrane</keyword>
<comment type="similarity">
    <text evidence="10">Belongs to the binding-protein-dependent transport system permease family.</text>
</comment>
<feature type="transmembrane region" description="Helical" evidence="10">
    <location>
        <begin position="256"/>
        <end position="275"/>
    </location>
</feature>
<dbReference type="InterPro" id="IPR050093">
    <property type="entry name" value="ABC_SmlMolc_Importer"/>
</dbReference>
<dbReference type="Pfam" id="PF00528">
    <property type="entry name" value="BPD_transp_1"/>
    <property type="match status" value="1"/>
</dbReference>
<evidence type="ECO:0000313" key="13">
    <source>
        <dbReference type="EMBL" id="TBW38261.1"/>
    </source>
</evidence>
<dbReference type="InterPro" id="IPR015421">
    <property type="entry name" value="PyrdxlP-dep_Trfase_major"/>
</dbReference>
<dbReference type="Gene3D" id="3.40.50.300">
    <property type="entry name" value="P-loop containing nucleotide triphosphate hydrolases"/>
    <property type="match status" value="1"/>
</dbReference>
<dbReference type="RefSeq" id="WP_131309066.1">
    <property type="nucleotide sequence ID" value="NZ_SJFN01000012.1"/>
</dbReference>
<dbReference type="EMBL" id="SJFN01000012">
    <property type="protein sequence ID" value="TBW38261.1"/>
    <property type="molecule type" value="Genomic_DNA"/>
</dbReference>
<proteinExistence type="inferred from homology"/>
<dbReference type="GO" id="GO:0008483">
    <property type="term" value="F:transaminase activity"/>
    <property type="evidence" value="ECO:0007669"/>
    <property type="project" value="UniProtKB-KW"/>
</dbReference>
<comment type="similarity">
    <text evidence="2">Belongs to the ABC transporter superfamily.</text>
</comment>
<feature type="transmembrane region" description="Helical" evidence="10">
    <location>
        <begin position="336"/>
        <end position="358"/>
    </location>
</feature>
<dbReference type="GO" id="GO:0015697">
    <property type="term" value="P:quaternary ammonium group transport"/>
    <property type="evidence" value="ECO:0007669"/>
    <property type="project" value="UniProtKB-ARBA"/>
</dbReference>
<feature type="transmembrane region" description="Helical" evidence="10">
    <location>
        <begin position="489"/>
        <end position="513"/>
    </location>
</feature>
<feature type="transmembrane region" description="Helical" evidence="10">
    <location>
        <begin position="555"/>
        <end position="576"/>
    </location>
</feature>
<keyword evidence="8 10" id="KW-1133">Transmembrane helix</keyword>
<keyword evidence="9 10" id="KW-0472">Membrane</keyword>
<evidence type="ECO:0000256" key="6">
    <source>
        <dbReference type="ARBA" id="ARBA00022840"/>
    </source>
</evidence>
<dbReference type="OrthoDB" id="7908600at2"/>
<dbReference type="Proteomes" id="UP000292781">
    <property type="component" value="Unassembled WGS sequence"/>
</dbReference>
<dbReference type="CDD" id="cd06261">
    <property type="entry name" value="TM_PBP2"/>
    <property type="match status" value="1"/>
</dbReference>
<dbReference type="GO" id="GO:0055085">
    <property type="term" value="P:transmembrane transport"/>
    <property type="evidence" value="ECO:0007669"/>
    <property type="project" value="InterPro"/>
</dbReference>
<keyword evidence="7" id="KW-0663">Pyridoxal phosphate</keyword>
<keyword evidence="5" id="KW-0547">Nucleotide-binding</keyword>
<dbReference type="PROSITE" id="PS50893">
    <property type="entry name" value="ABC_TRANSPORTER_2"/>
    <property type="match status" value="1"/>
</dbReference>
<sequence length="782" mass="82267">MHAPLATCSDGRSLGAVRPHLEIRNAVRRFGATTAVDDVSLELARGEFVTLLGDSGCGKITLLRIVAGFTAPDAGTVVCAGTDVTRLAPAERRMGFVFQSHALFPTKTVAQNSGFSPTIARRPRREIEDRVRAPAALVEIEPLLGRFPHELSGGQQQRVALARALAGNPEVLLLDEPMSALDARIRARLRQEIRALVGRLGLTTLYVTHDQEEALALSYRVAVMRAGRIEQIGTPRQIYHHPASRFVAEFVGTANLTLAALSVVFTVAAALGLAYAVDCGGVRRPALVRSVVLMPLVAPPVLIAAATVMLFGRRGLVTHGLLDHGLGLIDADETNIYGLFGVVFAQVLSFLPAAFIVLDNVLRRQNGRVDEAAAGLGADRRQIVGGVTLPLAWPGIQRAIVLVFIMSLTDFGNPLILGRDTPVLAGVVYDEITAFQNVPLAAALCVWLIVPALGSHLLLERIGGRRRYASLEAAGASELALPRSWRIGLGALAGVVAALVLTIYGTMVLGAFVRVWGVDWSPTLGHFGGSGVDVGLPGTGYGSSDRGLATVWDSVVVAGIAGPIGGLLGVVVAHVVERIRPPGGELIAFLALVPAILPGIVFGVGYIIAFEHFGVVPDAVVLGKALGGGLLPIAAVIADRRMDVAPDLNLGHYTHEKNPLTTRVALETLRVIARDGLVERAARRGRRARALIDARAGAGGPIRGVRGLGLLLAVELDEAAFPADRRSPAQRVVEACFRHGLSTTTKGATAIGFSPPLIIGEDEIADAVARLFAAAVGASRGV</sequence>
<name>A0A4Q9VT53_9HYPH</name>
<evidence type="ECO:0000256" key="1">
    <source>
        <dbReference type="ARBA" id="ARBA00004651"/>
    </source>
</evidence>
<evidence type="ECO:0000256" key="8">
    <source>
        <dbReference type="ARBA" id="ARBA00022989"/>
    </source>
</evidence>
<evidence type="ECO:0000256" key="4">
    <source>
        <dbReference type="ARBA" id="ARBA00022692"/>
    </source>
</evidence>
<dbReference type="InterPro" id="IPR003439">
    <property type="entry name" value="ABC_transporter-like_ATP-bd"/>
</dbReference>
<comment type="subcellular location">
    <subcellularLocation>
        <location evidence="1 10">Cell membrane</location>
        <topology evidence="1 10">Multi-pass membrane protein</topology>
    </subcellularLocation>
</comment>
<dbReference type="PROSITE" id="PS00211">
    <property type="entry name" value="ABC_TRANSPORTER_1"/>
    <property type="match status" value="1"/>
</dbReference>
<dbReference type="Pfam" id="PF00005">
    <property type="entry name" value="ABC_tran"/>
    <property type="match status" value="1"/>
</dbReference>
<dbReference type="AlphaFoldDB" id="A0A4Q9VT53"/>
<dbReference type="InterPro" id="IPR003593">
    <property type="entry name" value="AAA+_ATPase"/>
</dbReference>
<keyword evidence="3 10" id="KW-0813">Transport</keyword>
<evidence type="ECO:0000256" key="10">
    <source>
        <dbReference type="RuleBase" id="RU363032"/>
    </source>
</evidence>
<feature type="transmembrane region" description="Helical" evidence="10">
    <location>
        <begin position="287"/>
        <end position="311"/>
    </location>
</feature>
<evidence type="ECO:0000256" key="3">
    <source>
        <dbReference type="ARBA" id="ARBA00022448"/>
    </source>
</evidence>
<reference evidence="13 14" key="1">
    <citation type="submission" date="2019-02" db="EMBL/GenBank/DDBJ databases">
        <title>Siculibacillus lacustris gen. nov., sp. nov., a new rosette-forming bacterium isolated from a freshwater crater lake (Lake St. Ana, Romania).</title>
        <authorList>
            <person name="Felfoldi T."/>
            <person name="Marton Z."/>
            <person name="Szabo A."/>
            <person name="Mentes A."/>
            <person name="Boka K."/>
            <person name="Marialigeti K."/>
            <person name="Mathe I."/>
            <person name="Koncz M."/>
            <person name="Schumann P."/>
            <person name="Toth E."/>
        </authorList>
    </citation>
    <scope>NUCLEOTIDE SEQUENCE [LARGE SCALE GENOMIC DNA]</scope>
    <source>
        <strain evidence="13 14">SA-279</strain>
    </source>
</reference>
<feature type="transmembrane region" description="Helical" evidence="10">
    <location>
        <begin position="588"/>
        <end position="609"/>
    </location>
</feature>
<dbReference type="InterPro" id="IPR035906">
    <property type="entry name" value="MetI-like_sf"/>
</dbReference>
<dbReference type="SUPFAM" id="SSF161098">
    <property type="entry name" value="MetI-like"/>
    <property type="match status" value="2"/>
</dbReference>
<dbReference type="PANTHER" id="PTHR42781">
    <property type="entry name" value="SPERMIDINE/PUTRESCINE IMPORT ATP-BINDING PROTEIN POTA"/>
    <property type="match status" value="1"/>
</dbReference>
<dbReference type="SMART" id="SM00382">
    <property type="entry name" value="AAA"/>
    <property type="match status" value="1"/>
</dbReference>
<keyword evidence="13" id="KW-0808">Transferase</keyword>
<evidence type="ECO:0000256" key="2">
    <source>
        <dbReference type="ARBA" id="ARBA00005417"/>
    </source>
</evidence>
<dbReference type="InterPro" id="IPR000515">
    <property type="entry name" value="MetI-like"/>
</dbReference>
<gene>
    <name evidence="13" type="ORF">EYW49_09975</name>
</gene>
<evidence type="ECO:0000259" key="11">
    <source>
        <dbReference type="PROSITE" id="PS50893"/>
    </source>
</evidence>
<evidence type="ECO:0000256" key="9">
    <source>
        <dbReference type="ARBA" id="ARBA00023136"/>
    </source>
</evidence>
<accession>A0A4Q9VT53</accession>
<organism evidence="13 14">
    <name type="scientific">Siculibacillus lacustris</name>
    <dbReference type="NCBI Taxonomy" id="1549641"/>
    <lineage>
        <taxon>Bacteria</taxon>
        <taxon>Pseudomonadati</taxon>
        <taxon>Pseudomonadota</taxon>
        <taxon>Alphaproteobacteria</taxon>
        <taxon>Hyphomicrobiales</taxon>
        <taxon>Ancalomicrobiaceae</taxon>
        <taxon>Siculibacillus</taxon>
    </lineage>
</organism>
<dbReference type="Pfam" id="PF00202">
    <property type="entry name" value="Aminotran_3"/>
    <property type="match status" value="1"/>
</dbReference>
<dbReference type="GO" id="GO:0016887">
    <property type="term" value="F:ATP hydrolysis activity"/>
    <property type="evidence" value="ECO:0007669"/>
    <property type="project" value="InterPro"/>
</dbReference>
<dbReference type="GO" id="GO:0030170">
    <property type="term" value="F:pyridoxal phosphate binding"/>
    <property type="evidence" value="ECO:0007669"/>
    <property type="project" value="InterPro"/>
</dbReference>
<feature type="transmembrane region" description="Helical" evidence="10">
    <location>
        <begin position="438"/>
        <end position="459"/>
    </location>
</feature>
<dbReference type="PANTHER" id="PTHR42781:SF4">
    <property type="entry name" value="SPERMIDINE_PUTRESCINE IMPORT ATP-BINDING PROTEIN POTA"/>
    <property type="match status" value="1"/>
</dbReference>
<dbReference type="Gene3D" id="3.40.640.10">
    <property type="entry name" value="Type I PLP-dependent aspartate aminotransferase-like (Major domain)"/>
    <property type="match status" value="1"/>
</dbReference>
<evidence type="ECO:0000313" key="14">
    <source>
        <dbReference type="Proteomes" id="UP000292781"/>
    </source>
</evidence>
<dbReference type="InterPro" id="IPR015424">
    <property type="entry name" value="PyrdxlP-dep_Trfase"/>
</dbReference>
<feature type="domain" description="ABC transporter" evidence="11">
    <location>
        <begin position="21"/>
        <end position="251"/>
    </location>
</feature>
<dbReference type="SUPFAM" id="SSF53383">
    <property type="entry name" value="PLP-dependent transferases"/>
    <property type="match status" value="1"/>
</dbReference>
<evidence type="ECO:0000256" key="5">
    <source>
        <dbReference type="ARBA" id="ARBA00022741"/>
    </source>
</evidence>
<dbReference type="GO" id="GO:0005886">
    <property type="term" value="C:plasma membrane"/>
    <property type="evidence" value="ECO:0007669"/>
    <property type="project" value="UniProtKB-SubCell"/>
</dbReference>
<dbReference type="SUPFAM" id="SSF52540">
    <property type="entry name" value="P-loop containing nucleoside triphosphate hydrolases"/>
    <property type="match status" value="1"/>
</dbReference>
<dbReference type="InterPro" id="IPR017871">
    <property type="entry name" value="ABC_transporter-like_CS"/>
</dbReference>
<comment type="caution">
    <text evidence="13">The sequence shown here is derived from an EMBL/GenBank/DDBJ whole genome shotgun (WGS) entry which is preliminary data.</text>
</comment>
<dbReference type="PROSITE" id="PS50928">
    <property type="entry name" value="ABC_TM1"/>
    <property type="match status" value="1"/>
</dbReference>
<keyword evidence="14" id="KW-1185">Reference proteome</keyword>
<dbReference type="FunFam" id="3.40.50.300:FF:000425">
    <property type="entry name" value="Probable ABC transporter, ATP-binding subunit"/>
    <property type="match status" value="1"/>
</dbReference>
<evidence type="ECO:0000259" key="12">
    <source>
        <dbReference type="PROSITE" id="PS50928"/>
    </source>
</evidence>
<keyword evidence="13" id="KW-0032">Aminotransferase</keyword>
<dbReference type="InterPro" id="IPR015422">
    <property type="entry name" value="PyrdxlP-dep_Trfase_small"/>
</dbReference>
<feature type="transmembrane region" description="Helical" evidence="10">
    <location>
        <begin position="621"/>
        <end position="638"/>
    </location>
</feature>
<feature type="domain" description="ABC transmembrane type-1" evidence="12">
    <location>
        <begin position="250"/>
        <end position="459"/>
    </location>
</feature>
<dbReference type="Gene3D" id="3.90.1150.10">
    <property type="entry name" value="Aspartate Aminotransferase, domain 1"/>
    <property type="match status" value="1"/>
</dbReference>
<dbReference type="InterPro" id="IPR027417">
    <property type="entry name" value="P-loop_NTPase"/>
</dbReference>
<dbReference type="GO" id="GO:0005524">
    <property type="term" value="F:ATP binding"/>
    <property type="evidence" value="ECO:0007669"/>
    <property type="project" value="UniProtKB-KW"/>
</dbReference>
<evidence type="ECO:0000256" key="7">
    <source>
        <dbReference type="ARBA" id="ARBA00022898"/>
    </source>
</evidence>
<dbReference type="Gene3D" id="1.10.3720.10">
    <property type="entry name" value="MetI-like"/>
    <property type="match status" value="1"/>
</dbReference>
<dbReference type="InterPro" id="IPR005814">
    <property type="entry name" value="Aminotrans_3"/>
</dbReference>